<proteinExistence type="predicted"/>
<dbReference type="AlphaFoldDB" id="A0A6B2LX35"/>
<evidence type="ECO:0000313" key="1">
    <source>
        <dbReference type="EMBL" id="NDV41126.1"/>
    </source>
</evidence>
<organism evidence="1">
    <name type="scientific">Arcella intermedia</name>
    <dbReference type="NCBI Taxonomy" id="1963864"/>
    <lineage>
        <taxon>Eukaryota</taxon>
        <taxon>Amoebozoa</taxon>
        <taxon>Tubulinea</taxon>
        <taxon>Elardia</taxon>
        <taxon>Arcellinida</taxon>
        <taxon>Sphaerothecina</taxon>
        <taxon>Arcellidae</taxon>
        <taxon>Arcella</taxon>
    </lineage>
</organism>
<dbReference type="EMBL" id="GIBP01012157">
    <property type="protein sequence ID" value="NDV41126.1"/>
    <property type="molecule type" value="Transcribed_RNA"/>
</dbReference>
<protein>
    <submittedName>
        <fullName evidence="1">Uncharacterized protein</fullName>
    </submittedName>
</protein>
<name>A0A6B2LX35_9EUKA</name>
<accession>A0A6B2LX35</accession>
<sequence length="75" mass="7975">MTGICNMIQAFCTGQYLQYADVPDCVNLLASKPVNAFPMFFSDTITCRANHLPMTTVDPALHCPHVGPTGGGACV</sequence>
<reference evidence="1" key="1">
    <citation type="journal article" date="2020" name="J. Eukaryot. Microbiol.">
        <title>De novo Sequencing, Assembly and Annotation of the Transcriptome for the Free-Living Testate Amoeba Arcella intermedia.</title>
        <authorList>
            <person name="Ribeiro G.M."/>
            <person name="Porfirio-Sousa A.L."/>
            <person name="Maurer-Alcala X.X."/>
            <person name="Katz L.A."/>
            <person name="Lahr D.J.G."/>
        </authorList>
    </citation>
    <scope>NUCLEOTIDE SEQUENCE</scope>
</reference>